<dbReference type="PANTHER" id="PTHR30287">
    <property type="entry name" value="MEMBRANE COMPONENT OF PREDICTED ABC SUPERFAMILY METABOLITE UPTAKE TRANSPORTER"/>
    <property type="match status" value="1"/>
</dbReference>
<feature type="domain" description="ABC3 transporter permease C-terminal" evidence="7">
    <location>
        <begin position="267"/>
        <end position="374"/>
    </location>
</feature>
<feature type="transmembrane region" description="Helical" evidence="6">
    <location>
        <begin position="708"/>
        <end position="732"/>
    </location>
</feature>
<dbReference type="InterPro" id="IPR003838">
    <property type="entry name" value="ABC3_permease_C"/>
</dbReference>
<dbReference type="InterPro" id="IPR038766">
    <property type="entry name" value="Membrane_comp_ABC_pdt"/>
</dbReference>
<evidence type="ECO:0000313" key="8">
    <source>
        <dbReference type="EMBL" id="GGM42710.1"/>
    </source>
</evidence>
<keyword evidence="3 6" id="KW-0812">Transmembrane</keyword>
<proteinExistence type="predicted"/>
<evidence type="ECO:0000256" key="5">
    <source>
        <dbReference type="ARBA" id="ARBA00023136"/>
    </source>
</evidence>
<keyword evidence="5 6" id="KW-0472">Membrane</keyword>
<evidence type="ECO:0000256" key="1">
    <source>
        <dbReference type="ARBA" id="ARBA00004651"/>
    </source>
</evidence>
<evidence type="ECO:0000256" key="4">
    <source>
        <dbReference type="ARBA" id="ARBA00022989"/>
    </source>
</evidence>
<keyword evidence="9" id="KW-1185">Reference proteome</keyword>
<comment type="subcellular location">
    <subcellularLocation>
        <location evidence="1">Cell membrane</location>
        <topology evidence="1">Multi-pass membrane protein</topology>
    </subcellularLocation>
</comment>
<organism evidence="8 9">
    <name type="scientific">Dactylosporangium sucinum</name>
    <dbReference type="NCBI Taxonomy" id="1424081"/>
    <lineage>
        <taxon>Bacteria</taxon>
        <taxon>Bacillati</taxon>
        <taxon>Actinomycetota</taxon>
        <taxon>Actinomycetes</taxon>
        <taxon>Micromonosporales</taxon>
        <taxon>Micromonosporaceae</taxon>
        <taxon>Dactylosporangium</taxon>
    </lineage>
</organism>
<dbReference type="GO" id="GO:0005886">
    <property type="term" value="C:plasma membrane"/>
    <property type="evidence" value="ECO:0007669"/>
    <property type="project" value="UniProtKB-SubCell"/>
</dbReference>
<dbReference type="RefSeq" id="WP_190252386.1">
    <property type="nucleotide sequence ID" value="NZ_BMPI01000025.1"/>
</dbReference>
<dbReference type="Pfam" id="PF02687">
    <property type="entry name" value="FtsX"/>
    <property type="match status" value="2"/>
</dbReference>
<feature type="transmembrane region" description="Helical" evidence="6">
    <location>
        <begin position="298"/>
        <end position="327"/>
    </location>
</feature>
<evidence type="ECO:0000256" key="3">
    <source>
        <dbReference type="ARBA" id="ARBA00022692"/>
    </source>
</evidence>
<evidence type="ECO:0000313" key="9">
    <source>
        <dbReference type="Proteomes" id="UP000642070"/>
    </source>
</evidence>
<reference evidence="8" key="2">
    <citation type="submission" date="2020-09" db="EMBL/GenBank/DDBJ databases">
        <authorList>
            <person name="Sun Q."/>
            <person name="Ohkuma M."/>
        </authorList>
    </citation>
    <scope>NUCLEOTIDE SEQUENCE</scope>
    <source>
        <strain evidence="8">JCM 19831</strain>
    </source>
</reference>
<feature type="transmembrane region" description="Helical" evidence="6">
    <location>
        <begin position="347"/>
        <end position="372"/>
    </location>
</feature>
<feature type="transmembrane region" description="Helical" evidence="6">
    <location>
        <begin position="393"/>
        <end position="414"/>
    </location>
</feature>
<feature type="transmembrane region" description="Helical" evidence="6">
    <location>
        <begin position="761"/>
        <end position="784"/>
    </location>
</feature>
<dbReference type="PANTHER" id="PTHR30287:SF1">
    <property type="entry name" value="INNER MEMBRANE PROTEIN"/>
    <property type="match status" value="1"/>
</dbReference>
<evidence type="ECO:0000259" key="7">
    <source>
        <dbReference type="Pfam" id="PF02687"/>
    </source>
</evidence>
<reference evidence="8" key="1">
    <citation type="journal article" date="2014" name="Int. J. Syst. Evol. Microbiol.">
        <title>Complete genome sequence of Corynebacterium casei LMG S-19264T (=DSM 44701T), isolated from a smear-ripened cheese.</title>
        <authorList>
            <consortium name="US DOE Joint Genome Institute (JGI-PGF)"/>
            <person name="Walter F."/>
            <person name="Albersmeier A."/>
            <person name="Kalinowski J."/>
            <person name="Ruckert C."/>
        </authorList>
    </citation>
    <scope>NUCLEOTIDE SEQUENCE</scope>
    <source>
        <strain evidence="8">JCM 19831</strain>
    </source>
</reference>
<dbReference type="AlphaFoldDB" id="A0A917TX92"/>
<evidence type="ECO:0000256" key="2">
    <source>
        <dbReference type="ARBA" id="ARBA00022475"/>
    </source>
</evidence>
<name>A0A917TX92_9ACTN</name>
<feature type="transmembrane region" description="Helical" evidence="6">
    <location>
        <begin position="470"/>
        <end position="490"/>
    </location>
</feature>
<gene>
    <name evidence="8" type="ORF">GCM10007977_050320</name>
</gene>
<keyword evidence="2" id="KW-1003">Cell membrane</keyword>
<dbReference type="EMBL" id="BMPI01000025">
    <property type="protein sequence ID" value="GGM42710.1"/>
    <property type="molecule type" value="Genomic_DNA"/>
</dbReference>
<feature type="transmembrane region" description="Helical" evidence="6">
    <location>
        <begin position="796"/>
        <end position="817"/>
    </location>
</feature>
<feature type="transmembrane region" description="Helical" evidence="6">
    <location>
        <begin position="253"/>
        <end position="277"/>
    </location>
</feature>
<keyword evidence="4 6" id="KW-1133">Transmembrane helix</keyword>
<evidence type="ECO:0000256" key="6">
    <source>
        <dbReference type="SAM" id="Phobius"/>
    </source>
</evidence>
<accession>A0A917TX92</accession>
<sequence length="829" mass="84695">MSLREATHSWRVAVRIARRSARRSKARTLLVVLMLALPVYAGTVIALSYAATYTSADAEAGWRLGRADYEVTGEGAGTVLATLPAGSRTVPVTYGRTVVRAGDTYSLRDYAAVDVQAPLTRGMFVIRDGRAPRGPGELAVSATLATALGIRVGDRLAVGLPPVERTLVGVIDAARELSIPLVISPADQRLSGDIPHILVQLPPGGAGWTPPDPAQHMSCQPAGEGGRTCVSSFSTIYRGDVRPGATELATRTAAFVLVVGFAGTQVALLAGAAFAIGARRQRRELAMISAIGAGRSQVARMVLANGLVLGAFAGISGVALGALTYWLNRDVVERIANHPLTPGAVPVPWLAGIALFAVAVGLLAALGPARAVSRQILRAALAGREAAPRASNLRWVIGGVLISAAGAAVAVQAAGPTGSIVTVAAGTVAILLGVTAFAPVLVAAAGRLARRWPPAVRLAARHAARHRLRTAASAAAVCTAVAGSMALMLYNAAESTERMALQPNARTGQVLLPAQVATHLTPERLREVERTLPTRGSVLLTVLVDHAHLAPEPAPAYGTTGVPALPSQTVAVGGAELIRAVTGTEAPPAALAALHDGGAVVFYPSLTTGGMLAIGDDMRLPATLVPAPDYYTDLPGAVVSEQTANRLGLQTSPGGVVIDTTRAPTAAELAAANSRVLAAQVETDPSGADPAQAAVGAKPIVNGRDYGAMFLVLALVSGIVTLAASAVAVGLATSEMRDDLSTLAAVGADPRMRRRIAAAQAGLLVGIGTLLGMVGGIAPAAGMVAFRGDLEWHVPWLPLAITVLVAPALAVAATAVLTRPRLVLVRRIG</sequence>
<dbReference type="Proteomes" id="UP000642070">
    <property type="component" value="Unassembled WGS sequence"/>
</dbReference>
<feature type="transmembrane region" description="Helical" evidence="6">
    <location>
        <begin position="420"/>
        <end position="449"/>
    </location>
</feature>
<protein>
    <recommendedName>
        <fullName evidence="7">ABC3 transporter permease C-terminal domain-containing protein</fullName>
    </recommendedName>
</protein>
<comment type="caution">
    <text evidence="8">The sequence shown here is derived from an EMBL/GenBank/DDBJ whole genome shotgun (WGS) entry which is preliminary data.</text>
</comment>
<feature type="domain" description="ABC3 transporter permease C-terminal" evidence="7">
    <location>
        <begin position="712"/>
        <end position="818"/>
    </location>
</feature>